<proteinExistence type="predicted"/>
<keyword evidence="2" id="KW-1185">Reference proteome</keyword>
<gene>
    <name evidence="1" type="ORF">F511_19283</name>
</gene>
<dbReference type="AlphaFoldDB" id="A0A2Z7AEA1"/>
<evidence type="ECO:0000313" key="1">
    <source>
        <dbReference type="EMBL" id="KZV17262.1"/>
    </source>
</evidence>
<organism evidence="1 2">
    <name type="scientific">Dorcoceras hygrometricum</name>
    <dbReference type="NCBI Taxonomy" id="472368"/>
    <lineage>
        <taxon>Eukaryota</taxon>
        <taxon>Viridiplantae</taxon>
        <taxon>Streptophyta</taxon>
        <taxon>Embryophyta</taxon>
        <taxon>Tracheophyta</taxon>
        <taxon>Spermatophyta</taxon>
        <taxon>Magnoliopsida</taxon>
        <taxon>eudicotyledons</taxon>
        <taxon>Gunneridae</taxon>
        <taxon>Pentapetalae</taxon>
        <taxon>asterids</taxon>
        <taxon>lamiids</taxon>
        <taxon>Lamiales</taxon>
        <taxon>Gesneriaceae</taxon>
        <taxon>Didymocarpoideae</taxon>
        <taxon>Trichosporeae</taxon>
        <taxon>Loxocarpinae</taxon>
        <taxon>Dorcoceras</taxon>
    </lineage>
</organism>
<name>A0A2Z7AEA1_9LAMI</name>
<sequence length="56" mass="6650">MPFQMRYIPVLASFESYDELIKKYKNMTESCLWILYDTEMNCGEGATTSRRQAYKP</sequence>
<reference evidence="1 2" key="1">
    <citation type="journal article" date="2015" name="Proc. Natl. Acad. Sci. U.S.A.">
        <title>The resurrection genome of Boea hygrometrica: A blueprint for survival of dehydration.</title>
        <authorList>
            <person name="Xiao L."/>
            <person name="Yang G."/>
            <person name="Zhang L."/>
            <person name="Yang X."/>
            <person name="Zhao S."/>
            <person name="Ji Z."/>
            <person name="Zhou Q."/>
            <person name="Hu M."/>
            <person name="Wang Y."/>
            <person name="Chen M."/>
            <person name="Xu Y."/>
            <person name="Jin H."/>
            <person name="Xiao X."/>
            <person name="Hu G."/>
            <person name="Bao F."/>
            <person name="Hu Y."/>
            <person name="Wan P."/>
            <person name="Li L."/>
            <person name="Deng X."/>
            <person name="Kuang T."/>
            <person name="Xiang C."/>
            <person name="Zhu J.K."/>
            <person name="Oliver M.J."/>
            <person name="He Y."/>
        </authorList>
    </citation>
    <scope>NUCLEOTIDE SEQUENCE [LARGE SCALE GENOMIC DNA]</scope>
    <source>
        <strain evidence="2">cv. XS01</strain>
    </source>
</reference>
<evidence type="ECO:0000313" key="2">
    <source>
        <dbReference type="Proteomes" id="UP000250235"/>
    </source>
</evidence>
<protein>
    <submittedName>
        <fullName evidence="1">Uncharacterized protein</fullName>
    </submittedName>
</protein>
<accession>A0A2Z7AEA1</accession>
<dbReference type="Proteomes" id="UP000250235">
    <property type="component" value="Unassembled WGS sequence"/>
</dbReference>
<dbReference type="EMBL" id="KV018446">
    <property type="protein sequence ID" value="KZV17262.1"/>
    <property type="molecule type" value="Genomic_DNA"/>
</dbReference>